<keyword evidence="3" id="KW-0732">Signal</keyword>
<comment type="caution">
    <text evidence="4">The sequence shown here is derived from an EMBL/GenBank/DDBJ whole genome shotgun (WGS) entry which is preliminary data.</text>
</comment>
<reference evidence="4" key="1">
    <citation type="submission" date="2020-01" db="EMBL/GenBank/DDBJ databases">
        <title>Genome sequence of Kobresia littledalei, the first chromosome-level genome in the family Cyperaceae.</title>
        <authorList>
            <person name="Qu G."/>
        </authorList>
    </citation>
    <scope>NUCLEOTIDE SEQUENCE</scope>
    <source>
        <strain evidence="4">C.B.Clarke</strain>
        <tissue evidence="4">Leaf</tissue>
    </source>
</reference>
<keyword evidence="2" id="KW-0812">Transmembrane</keyword>
<feature type="transmembrane region" description="Helical" evidence="2">
    <location>
        <begin position="100"/>
        <end position="121"/>
    </location>
</feature>
<keyword evidence="5" id="KW-1185">Reference proteome</keyword>
<feature type="compositionally biased region" description="Pro residues" evidence="1">
    <location>
        <begin position="28"/>
        <end position="40"/>
    </location>
</feature>
<keyword evidence="2" id="KW-1133">Transmembrane helix</keyword>
<feature type="region of interest" description="Disordered" evidence="1">
    <location>
        <begin position="28"/>
        <end position="86"/>
    </location>
</feature>
<feature type="compositionally biased region" description="Polar residues" evidence="1">
    <location>
        <begin position="45"/>
        <end position="61"/>
    </location>
</feature>
<dbReference type="PANTHER" id="PTHR36721:SF1">
    <property type="entry name" value="OS04G0446401 PROTEIN"/>
    <property type="match status" value="1"/>
</dbReference>
<dbReference type="OrthoDB" id="1740027at2759"/>
<evidence type="ECO:0000256" key="2">
    <source>
        <dbReference type="SAM" id="Phobius"/>
    </source>
</evidence>
<sequence length="143" mass="16078">MARNPSPNLILNLTLTLTLFLLHLPSLSPSPSPSPSPPPARFRAHSSTVNPVNHPQPSQDTSIDRRQPSWSTTVNRAPPAARIQPDKERIKRKLNFGEKVGVWFAIVAGAMQFVFVGFLAIKRWQLGRIERGFRERVRDSHVV</sequence>
<dbReference type="EMBL" id="SWLB01000005">
    <property type="protein sequence ID" value="KAF3338497.1"/>
    <property type="molecule type" value="Genomic_DNA"/>
</dbReference>
<feature type="chain" id="PRO_5032368712" evidence="3">
    <location>
        <begin position="30"/>
        <end position="143"/>
    </location>
</feature>
<evidence type="ECO:0000256" key="3">
    <source>
        <dbReference type="SAM" id="SignalP"/>
    </source>
</evidence>
<accession>A0A833RG00</accession>
<evidence type="ECO:0000313" key="4">
    <source>
        <dbReference type="EMBL" id="KAF3338497.1"/>
    </source>
</evidence>
<proteinExistence type="predicted"/>
<organism evidence="4 5">
    <name type="scientific">Carex littledalei</name>
    <dbReference type="NCBI Taxonomy" id="544730"/>
    <lineage>
        <taxon>Eukaryota</taxon>
        <taxon>Viridiplantae</taxon>
        <taxon>Streptophyta</taxon>
        <taxon>Embryophyta</taxon>
        <taxon>Tracheophyta</taxon>
        <taxon>Spermatophyta</taxon>
        <taxon>Magnoliopsida</taxon>
        <taxon>Liliopsida</taxon>
        <taxon>Poales</taxon>
        <taxon>Cyperaceae</taxon>
        <taxon>Cyperoideae</taxon>
        <taxon>Cariceae</taxon>
        <taxon>Carex</taxon>
        <taxon>Carex subgen. Euthyceras</taxon>
    </lineage>
</organism>
<dbReference type="Proteomes" id="UP000623129">
    <property type="component" value="Unassembled WGS sequence"/>
</dbReference>
<keyword evidence="2" id="KW-0472">Membrane</keyword>
<protein>
    <submittedName>
        <fullName evidence="4">Uncharacterized protein</fullName>
    </submittedName>
</protein>
<gene>
    <name evidence="4" type="ORF">FCM35_KLT17334</name>
</gene>
<name>A0A833RG00_9POAL</name>
<feature type="signal peptide" evidence="3">
    <location>
        <begin position="1"/>
        <end position="29"/>
    </location>
</feature>
<dbReference type="AlphaFoldDB" id="A0A833RG00"/>
<evidence type="ECO:0000313" key="5">
    <source>
        <dbReference type="Proteomes" id="UP000623129"/>
    </source>
</evidence>
<dbReference type="PANTHER" id="PTHR36721">
    <property type="entry name" value="PROLINE-RICH FAMILY PROTEIN"/>
    <property type="match status" value="1"/>
</dbReference>
<evidence type="ECO:0000256" key="1">
    <source>
        <dbReference type="SAM" id="MobiDB-lite"/>
    </source>
</evidence>